<evidence type="ECO:0000256" key="4">
    <source>
        <dbReference type="SAM" id="MobiDB-lite"/>
    </source>
</evidence>
<feature type="compositionally biased region" description="Basic and acidic residues" evidence="4">
    <location>
        <begin position="116"/>
        <end position="127"/>
    </location>
</feature>
<dbReference type="Gene3D" id="2.40.50.140">
    <property type="entry name" value="Nucleic acid-binding proteins"/>
    <property type="match status" value="1"/>
</dbReference>
<keyword evidence="2" id="KW-0233">DNA recombination</keyword>
<evidence type="ECO:0000256" key="1">
    <source>
        <dbReference type="ARBA" id="ARBA00023125"/>
    </source>
</evidence>
<name>A0A1Z3LVS9_BREDI</name>
<dbReference type="InterPro" id="IPR011344">
    <property type="entry name" value="ssDNA-bd"/>
</dbReference>
<dbReference type="PROSITE" id="PS50935">
    <property type="entry name" value="SSB"/>
    <property type="match status" value="1"/>
</dbReference>
<dbReference type="InterPro" id="IPR012340">
    <property type="entry name" value="NA-bd_OB-fold"/>
</dbReference>
<dbReference type="CDD" id="cd04496">
    <property type="entry name" value="SSB_OBF"/>
    <property type="match status" value="1"/>
</dbReference>
<proteinExistence type="predicted"/>
<evidence type="ECO:0000313" key="6">
    <source>
        <dbReference type="Proteomes" id="UP000197024"/>
    </source>
</evidence>
<feature type="region of interest" description="Disordered" evidence="4">
    <location>
        <begin position="111"/>
        <end position="141"/>
    </location>
</feature>
<keyword evidence="1 3" id="KW-0238">DNA-binding</keyword>
<dbReference type="STRING" id="293.GCA_000988015_01176"/>
<evidence type="ECO:0000256" key="3">
    <source>
        <dbReference type="PIRNR" id="PIRNR002070"/>
    </source>
</evidence>
<dbReference type="RefSeq" id="WP_088410319.1">
    <property type="nucleotide sequence ID" value="NZ_CP021995.1"/>
</dbReference>
<dbReference type="EMBL" id="CP021995">
    <property type="protein sequence ID" value="ASD26293.1"/>
    <property type="molecule type" value="Genomic_DNA"/>
</dbReference>
<protein>
    <recommendedName>
        <fullName evidence="3">Single-stranded DNA-binding protein</fullName>
    </recommendedName>
</protein>
<dbReference type="Proteomes" id="UP000197024">
    <property type="component" value="Chromosome"/>
</dbReference>
<dbReference type="Pfam" id="PF00436">
    <property type="entry name" value="SSB"/>
    <property type="match status" value="1"/>
</dbReference>
<evidence type="ECO:0000313" key="5">
    <source>
        <dbReference type="EMBL" id="ASD26293.1"/>
    </source>
</evidence>
<accession>A0A1Z3LVS9</accession>
<dbReference type="GO" id="GO:0003697">
    <property type="term" value="F:single-stranded DNA binding"/>
    <property type="evidence" value="ECO:0007669"/>
    <property type="project" value="InterPro"/>
</dbReference>
<reference evidence="5 6" key="2">
    <citation type="submission" date="2017-06" db="EMBL/GenBank/DDBJ databases">
        <authorList>
            <person name="Kim H.J."/>
            <person name="Triplett B.A."/>
        </authorList>
    </citation>
    <scope>NUCLEOTIDE SEQUENCE [LARGE SCALE GENOMIC DNA]</scope>
    <source>
        <strain evidence="5 6">BZC3</strain>
    </source>
</reference>
<organism evidence="5 6">
    <name type="scientific">Brevundimonas diminuta</name>
    <name type="common">Pseudomonas diminuta</name>
    <dbReference type="NCBI Taxonomy" id="293"/>
    <lineage>
        <taxon>Bacteria</taxon>
        <taxon>Pseudomonadati</taxon>
        <taxon>Pseudomonadota</taxon>
        <taxon>Alphaproteobacteria</taxon>
        <taxon>Caulobacterales</taxon>
        <taxon>Caulobacteraceae</taxon>
        <taxon>Brevundimonas</taxon>
    </lineage>
</organism>
<dbReference type="GO" id="GO:0006310">
    <property type="term" value="P:DNA recombination"/>
    <property type="evidence" value="ECO:0007669"/>
    <property type="project" value="UniProtKB-KW"/>
</dbReference>
<dbReference type="PIRSF" id="PIRSF002070">
    <property type="entry name" value="SSB"/>
    <property type="match status" value="1"/>
</dbReference>
<dbReference type="GO" id="GO:0006260">
    <property type="term" value="P:DNA replication"/>
    <property type="evidence" value="ECO:0007669"/>
    <property type="project" value="InterPro"/>
</dbReference>
<gene>
    <name evidence="5" type="ORF">CD943_04930</name>
</gene>
<reference evidence="5 6" key="1">
    <citation type="submission" date="2017-06" db="EMBL/GenBank/DDBJ databases">
        <title>Biodegradation of gentamicin by bacterial consortia AMQD4 in synthetic medium and raw gentamicin sewage.</title>
        <authorList>
            <person name="Chang H."/>
            <person name="Feng Y."/>
            <person name="Li Z."/>
            <person name="Xue J."/>
            <person name="Cheng D."/>
        </authorList>
    </citation>
    <scope>NUCLEOTIDE SEQUENCE [LARGE SCALE GENOMIC DNA]</scope>
    <source>
        <strain evidence="5 6">BZC3</strain>
    </source>
</reference>
<dbReference type="SUPFAM" id="SSF50249">
    <property type="entry name" value="Nucleic acid-binding proteins"/>
    <property type="match status" value="1"/>
</dbReference>
<evidence type="ECO:0000256" key="2">
    <source>
        <dbReference type="ARBA" id="ARBA00023172"/>
    </source>
</evidence>
<dbReference type="AlphaFoldDB" id="A0A1Z3LVS9"/>
<sequence>MQTLTLEGYLAADPSILSAQGSGKKRASFRVVETTRFRRANGEPGERTTGFNCICFNEATAENYIQPYARKGSRVVIQGHVENDTWTGKDGVEHYDLRLVVSDIRLKNRRVAGEPAEDRSGVADRGVEAGGGYDLNDDIPF</sequence>
<dbReference type="InterPro" id="IPR000424">
    <property type="entry name" value="Primosome_PriB/ssb"/>
</dbReference>